<evidence type="ECO:0000313" key="13">
    <source>
        <dbReference type="EMBL" id="GIG53677.1"/>
    </source>
</evidence>
<comment type="caution">
    <text evidence="13">The sequence shown here is derived from an EMBL/GenBank/DDBJ whole genome shotgun (WGS) entry which is preliminary data.</text>
</comment>
<dbReference type="GO" id="GO:0005886">
    <property type="term" value="C:plasma membrane"/>
    <property type="evidence" value="ECO:0007669"/>
    <property type="project" value="UniProtKB-SubCell"/>
</dbReference>
<dbReference type="Proteomes" id="UP000652354">
    <property type="component" value="Unassembled WGS sequence"/>
</dbReference>
<evidence type="ECO:0000256" key="7">
    <source>
        <dbReference type="ARBA" id="ARBA00022989"/>
    </source>
</evidence>
<gene>
    <name evidence="13" type="ORF">Dac01nite_04290</name>
</gene>
<dbReference type="InterPro" id="IPR027005">
    <property type="entry name" value="PMT-like"/>
</dbReference>
<dbReference type="InterPro" id="IPR003342">
    <property type="entry name" value="ArnT-like_N"/>
</dbReference>
<proteinExistence type="inferred from homology"/>
<dbReference type="PANTHER" id="PTHR10050:SF46">
    <property type="entry name" value="PROTEIN O-MANNOSYL-TRANSFERASE 2"/>
    <property type="match status" value="1"/>
</dbReference>
<feature type="transmembrane region" description="Helical" evidence="10">
    <location>
        <begin position="427"/>
        <end position="450"/>
    </location>
</feature>
<evidence type="ECO:0000256" key="8">
    <source>
        <dbReference type="ARBA" id="ARBA00023136"/>
    </source>
</evidence>
<evidence type="ECO:0000256" key="1">
    <source>
        <dbReference type="ARBA" id="ARBA00004127"/>
    </source>
</evidence>
<evidence type="ECO:0000259" key="12">
    <source>
        <dbReference type="Pfam" id="PF16192"/>
    </source>
</evidence>
<feature type="domain" description="Protein O-mannosyl-transferase C-terminal four TM" evidence="12">
    <location>
        <begin position="316"/>
        <end position="504"/>
    </location>
</feature>
<sequence>MMVEYLWRWRVALMATGVGLLAALMRLGALGYPNALVFDEVFYARGAYSLLTMGFEGDWGGDNQDFAQGDYSQLSTKGDYVVHPLTGKLLIGVGIQLFGPTPFGWRFMGAMLGIATVLMVAFIARHLLHSTLWGAVAGVLLAVEGEHIVLSRSALLDGYLTFFVVAAFGLLVVDRARTRRRLFAAADAARERAGMAADAVLPGWGPRTGVRWWRLAAIVTFGLAASVKWSGLWFAAALLVLSVVWDLADRRAARIEHWALGAFARAVPAFVATVILVPITYLATWIPWFRSESSYGRRWAEENPGEGLAWLPEGLRSLVHYHQQMYDFHRTLDSAHNYESNPWTWMLQYRPTAFWFEDVPDADCGAERCVSAIHAIGHPFIWWAGCIALVYAIWRMVRHRDLLSATVSVGLLAGWLPWLPYAQRTIFTFYTVAMAPFLVLLVVWALMRIAQPARLEGGWSRTGVIIVTVYLSAVLVVAGFFTPLWWGTPIPFEYWQVHMWLPSWV</sequence>
<evidence type="ECO:0000256" key="10">
    <source>
        <dbReference type="RuleBase" id="RU367007"/>
    </source>
</evidence>
<keyword evidence="14" id="KW-1185">Reference proteome</keyword>
<comment type="subcellular location">
    <subcellularLocation>
        <location evidence="10">Cell membrane</location>
    </subcellularLocation>
    <subcellularLocation>
        <location evidence="1">Endomembrane system</location>
        <topology evidence="1">Multi-pass membrane protein</topology>
    </subcellularLocation>
</comment>
<name>A0A919Q076_9MICO</name>
<keyword evidence="10" id="KW-1003">Cell membrane</keyword>
<dbReference type="Pfam" id="PF02366">
    <property type="entry name" value="PMT"/>
    <property type="match status" value="1"/>
</dbReference>
<feature type="transmembrane region" description="Helical" evidence="10">
    <location>
        <begin position="269"/>
        <end position="289"/>
    </location>
</feature>
<accession>A0A919Q076</accession>
<evidence type="ECO:0000313" key="14">
    <source>
        <dbReference type="Proteomes" id="UP000652354"/>
    </source>
</evidence>
<feature type="transmembrane region" description="Helical" evidence="10">
    <location>
        <begin position="103"/>
        <end position="124"/>
    </location>
</feature>
<protein>
    <recommendedName>
        <fullName evidence="9 10">Polyprenol-phosphate-mannose--protein mannosyltransferase</fullName>
        <ecNumber evidence="10">2.4.1.-</ecNumber>
    </recommendedName>
</protein>
<feature type="transmembrane region" description="Helical" evidence="10">
    <location>
        <begin position="462"/>
        <end position="486"/>
    </location>
</feature>
<evidence type="ECO:0000256" key="3">
    <source>
        <dbReference type="ARBA" id="ARBA00007222"/>
    </source>
</evidence>
<evidence type="ECO:0000256" key="2">
    <source>
        <dbReference type="ARBA" id="ARBA00004922"/>
    </source>
</evidence>
<keyword evidence="8 10" id="KW-0472">Membrane</keyword>
<comment type="similarity">
    <text evidence="3 10">Belongs to the glycosyltransferase 39 family.</text>
</comment>
<dbReference type="GO" id="GO:0012505">
    <property type="term" value="C:endomembrane system"/>
    <property type="evidence" value="ECO:0007669"/>
    <property type="project" value="UniProtKB-SubCell"/>
</dbReference>
<keyword evidence="7 10" id="KW-1133">Transmembrane helix</keyword>
<keyword evidence="5 10" id="KW-0808">Transferase</keyword>
<reference evidence="13" key="1">
    <citation type="submission" date="2021-01" db="EMBL/GenBank/DDBJ databases">
        <title>Whole genome shotgun sequence of Demequina activiva NBRC 110675.</title>
        <authorList>
            <person name="Komaki H."/>
            <person name="Tamura T."/>
        </authorList>
    </citation>
    <scope>NUCLEOTIDE SEQUENCE</scope>
    <source>
        <strain evidence="13">NBRC 110675</strain>
    </source>
</reference>
<dbReference type="EC" id="2.4.1.-" evidence="10"/>
<evidence type="ECO:0000256" key="9">
    <source>
        <dbReference type="ARBA" id="ARBA00093617"/>
    </source>
</evidence>
<comment type="function">
    <text evidence="10">Protein O-mannosyltransferase that catalyzes the transfer of a single mannose residue from a polyprenol phospho-mannosyl lipidic donor to the hydroxyl group of selected serine and threonine residues in acceptor proteins.</text>
</comment>
<dbReference type="GO" id="GO:0004169">
    <property type="term" value="F:dolichyl-phosphate-mannose-protein mannosyltransferase activity"/>
    <property type="evidence" value="ECO:0007669"/>
    <property type="project" value="UniProtKB-UniRule"/>
</dbReference>
<evidence type="ECO:0000256" key="4">
    <source>
        <dbReference type="ARBA" id="ARBA00022676"/>
    </source>
</evidence>
<evidence type="ECO:0000256" key="5">
    <source>
        <dbReference type="ARBA" id="ARBA00022679"/>
    </source>
</evidence>
<feature type="transmembrane region" description="Helical" evidence="10">
    <location>
        <begin position="380"/>
        <end position="397"/>
    </location>
</feature>
<organism evidence="13 14">
    <name type="scientific">Demequina activiva</name>
    <dbReference type="NCBI Taxonomy" id="1582364"/>
    <lineage>
        <taxon>Bacteria</taxon>
        <taxon>Bacillati</taxon>
        <taxon>Actinomycetota</taxon>
        <taxon>Actinomycetes</taxon>
        <taxon>Micrococcales</taxon>
        <taxon>Demequinaceae</taxon>
        <taxon>Demequina</taxon>
    </lineage>
</organism>
<feature type="domain" description="ArnT-like N-terminal" evidence="11">
    <location>
        <begin position="19"/>
        <end position="173"/>
    </location>
</feature>
<feature type="transmembrane region" description="Helical" evidence="10">
    <location>
        <begin position="210"/>
        <end position="226"/>
    </location>
</feature>
<comment type="pathway">
    <text evidence="2 10">Protein modification; protein glycosylation.</text>
</comment>
<keyword evidence="6 10" id="KW-0812">Transmembrane</keyword>
<dbReference type="PANTHER" id="PTHR10050">
    <property type="entry name" value="DOLICHYL-PHOSPHATE-MANNOSE--PROTEIN MANNOSYLTRANSFERASE"/>
    <property type="match status" value="1"/>
</dbReference>
<dbReference type="EMBL" id="BONR01000001">
    <property type="protein sequence ID" value="GIG53677.1"/>
    <property type="molecule type" value="Genomic_DNA"/>
</dbReference>
<dbReference type="InterPro" id="IPR032421">
    <property type="entry name" value="PMT_4TMC"/>
</dbReference>
<dbReference type="AlphaFoldDB" id="A0A919Q076"/>
<evidence type="ECO:0000256" key="6">
    <source>
        <dbReference type="ARBA" id="ARBA00022692"/>
    </source>
</evidence>
<dbReference type="Pfam" id="PF16192">
    <property type="entry name" value="PMT_4TMC"/>
    <property type="match status" value="1"/>
</dbReference>
<feature type="transmembrane region" description="Helical" evidence="10">
    <location>
        <begin position="131"/>
        <end position="150"/>
    </location>
</feature>
<keyword evidence="4 10" id="KW-0328">Glycosyltransferase</keyword>
<feature type="transmembrane region" description="Helical" evidence="10">
    <location>
        <begin position="156"/>
        <end position="173"/>
    </location>
</feature>
<evidence type="ECO:0000259" key="11">
    <source>
        <dbReference type="Pfam" id="PF02366"/>
    </source>
</evidence>